<reference evidence="1 2" key="1">
    <citation type="submission" date="2024-02" db="EMBL/GenBank/DDBJ databases">
        <title>Haloferula sargassicola NBRC 104335.</title>
        <authorList>
            <person name="Ichikawa N."/>
            <person name="Katano-Makiyama Y."/>
            <person name="Hidaka K."/>
        </authorList>
    </citation>
    <scope>NUCLEOTIDE SEQUENCE [LARGE SCALE GENOMIC DNA]</scope>
    <source>
        <strain evidence="1 2">NBRC 104335</strain>
    </source>
</reference>
<evidence type="ECO:0000313" key="1">
    <source>
        <dbReference type="EMBL" id="GAA5484563.1"/>
    </source>
</evidence>
<evidence type="ECO:0000313" key="2">
    <source>
        <dbReference type="Proteomes" id="UP001476282"/>
    </source>
</evidence>
<comment type="caution">
    <text evidence="1">The sequence shown here is derived from an EMBL/GenBank/DDBJ whole genome shotgun (WGS) entry which is preliminary data.</text>
</comment>
<dbReference type="EMBL" id="BAABRI010000028">
    <property type="protein sequence ID" value="GAA5484563.1"/>
    <property type="molecule type" value="Genomic_DNA"/>
</dbReference>
<keyword evidence="2" id="KW-1185">Reference proteome</keyword>
<evidence type="ECO:0008006" key="3">
    <source>
        <dbReference type="Google" id="ProtNLM"/>
    </source>
</evidence>
<gene>
    <name evidence="1" type="ORF">Hsar01_03807</name>
</gene>
<accession>A0ABP9UXG7</accession>
<dbReference type="Proteomes" id="UP001476282">
    <property type="component" value="Unassembled WGS sequence"/>
</dbReference>
<protein>
    <recommendedName>
        <fullName evidence="3">SH3 domain-containing protein</fullName>
    </recommendedName>
</protein>
<sequence>MNRASGASHAETLPPGREKCYLVAMKRRLVLILTLLLASATLPAQAKRSLLDSDPDVVYLAEHLDQPLKLWIVKSAPIFSDKDGQRRLGTVLPDQQVEIQAITGRAYRVSAQTGGNKTVGWVGSGAFASKKDPDFEKHLAQFYERQLEVAKLIAEKRPAIGMTMDEVSKALGEPTKTTVRQTAEGRSGTWEFIDYEEVKHYTYSRDPYSGNVFRQLSHITREEKGRTNIEFENEIVTAIEKSENNDGTGRVRIVVPPLFFRW</sequence>
<organism evidence="1 2">
    <name type="scientific">Haloferula sargassicola</name>
    <dbReference type="NCBI Taxonomy" id="490096"/>
    <lineage>
        <taxon>Bacteria</taxon>
        <taxon>Pseudomonadati</taxon>
        <taxon>Verrucomicrobiota</taxon>
        <taxon>Verrucomicrobiia</taxon>
        <taxon>Verrucomicrobiales</taxon>
        <taxon>Verrucomicrobiaceae</taxon>
        <taxon>Haloferula</taxon>
    </lineage>
</organism>
<proteinExistence type="predicted"/>
<name>A0ABP9UXG7_9BACT</name>